<dbReference type="EMBL" id="DACSEI010000004">
    <property type="protein sequence ID" value="HAT1595439.1"/>
    <property type="molecule type" value="Genomic_DNA"/>
</dbReference>
<keyword evidence="1" id="KW-0175">Coiled coil</keyword>
<proteinExistence type="predicted"/>
<accession>A0AAN5KPE6</accession>
<evidence type="ECO:0000313" key="3">
    <source>
        <dbReference type="Proteomes" id="UP000861567"/>
    </source>
</evidence>
<feature type="coiled-coil region" evidence="1">
    <location>
        <begin position="983"/>
        <end position="1013"/>
    </location>
</feature>
<evidence type="ECO:0000313" key="2">
    <source>
        <dbReference type="EMBL" id="HAT1595439.1"/>
    </source>
</evidence>
<reference evidence="2" key="1">
    <citation type="journal article" date="2018" name="Genome Biol.">
        <title>SKESA: strategic k-mer extension for scrupulous assemblies.</title>
        <authorList>
            <person name="Souvorov A."/>
            <person name="Agarwala R."/>
            <person name="Lipman D.J."/>
        </authorList>
    </citation>
    <scope>NUCLEOTIDE SEQUENCE</scope>
    <source>
        <strain evidence="2">D3612</strain>
    </source>
</reference>
<evidence type="ECO:0008006" key="4">
    <source>
        <dbReference type="Google" id="ProtNLM"/>
    </source>
</evidence>
<organism evidence="2 3">
    <name type="scientific">Legionella pneumophila</name>
    <dbReference type="NCBI Taxonomy" id="446"/>
    <lineage>
        <taxon>Bacteria</taxon>
        <taxon>Pseudomonadati</taxon>
        <taxon>Pseudomonadota</taxon>
        <taxon>Gammaproteobacteria</taxon>
        <taxon>Legionellales</taxon>
        <taxon>Legionellaceae</taxon>
        <taxon>Legionella</taxon>
    </lineage>
</organism>
<comment type="caution">
    <text evidence="2">The sequence shown here is derived from an EMBL/GenBank/DDBJ whole genome shotgun (WGS) entry which is preliminary data.</text>
</comment>
<dbReference type="Proteomes" id="UP000861567">
    <property type="component" value="Unassembled WGS sequence"/>
</dbReference>
<name>A0AAN5KPE6_LEGPN</name>
<sequence>MKITRNQLNFKGVKEFGGCLTRNDEQIEFINKEIKLLQELIEFNILKGIDENKSQSLFDAVIEAVEKAGLDVEHELLIQFIQSTSEIIDSKSTDLPELVSLLTVLIKSSKKYDKSELTRYCRLLDKLEKTDEKTLEQWIKILTILGRNIDSINGDLLFNVQSLLEIHSVLLKDISSLFDYPPYPALDVFSEKLSEYSRELKLYIDSFDRDPAGARAPKVNQEGILVKSRERILNEQFDTSQIQEVIAKIESLADGASLSCKRQYELAQQVVFINAIGRNFPLKIASATYTDLTQLGRNNLQELSDFLIMEMRRLDISKEDKLRTQLKLLAVMREQYFRSTGIFFDTTQMISLLLSLHHQEQNVLMEVRRNENLSAPPAAILAAMQWVLAEGGTVDVCFANHGLIAQDYLEKGDRDFFTCLGIPSSVVEANSEFGTYQVGGINYSTLSDLTSYRSHAEIEDEELSMDRYGYPVSSYLILNHIDFSNVDDRTLSHFSSLFDYYKGKGRVVRITEIEGTSGEVVGQTSRFDMDAGYRIFPARKSLQEELNTQNSADGRRAEEAVKQYVMQSVSNIQQAALNQLEEWQAFLHLIYPKSEWRQLDNELFVQRSELIDSLKRQWIQCLQESDPDKMYPNPYVRRDVFQRLQTRELEKAIQAYEKSVSSIWNLNRDQLKAKTENRLSEGSVNALRCQYLEEVNLSEQIKWSKLSARLKKKEAAQEKKRNHRHLESAVEVTGAMLSYHDGDLEPYRLAFVNSQLKLWIRDISKEINNSSLPASVKQGLIERADNADNFLALELLLIDYESRWLDKEKLSEKFRMQPIISDMLRVYQLAGFEEHKELQILKETYLDNTATQIIHHLDKTLAWAKPENRGPWYWIERSAVKTAANEILALVNEVKQARDSSSKQAAIKKLYKALCKHQAQLEDVWIFSFGHKNTRDLIHQTLNTMDSLTVLGRDEGALDINFIQECKEEAQYYLLQERFNSILEEFEKNNSQILNANSEWQEVKRQLQQRQNENCKVYTLNEMYYVLCKKINELSISYSLLREPLVQLRGMIRTLWNGFQEKHRDIIDESKYFDFKAQKIKEELEGIQGYSVLNVKVKKGYTGFNEYVELIIEGEGTFPLFEGFMQYKSRLTELTEAYRQLEFSVQQNKLELRNLDRIHAKQLPFLNDRVKGNIEVELFPEQCRSKVKEILTLKGWLNGQIPEDLSQFPENMQNHFLDRNMLKNMDRNTMTMEQIDQIKDGQLKADLAELYNKMHKLNEEQPKSWFSTVTRRIVDLIPSIFRQEETEDDWRYQFKELQGRSDSILQSSLTKKIMTKYDALINELVLIQRNLVQQIDSGSKKIQFLRDKILEEERKTNAIIKRFDNLNDFYDFEAKLKRFKAVPPIASVNGVQIESKNRMLSYDEEEVFSNPEAELQTDTLMPPQMVFNI</sequence>
<reference evidence="2" key="2">
    <citation type="submission" date="2020-11" db="EMBL/GenBank/DDBJ databases">
        <authorList>
            <consortium name="NCBI Pathogen Detection Project"/>
        </authorList>
    </citation>
    <scope>NUCLEOTIDE SEQUENCE</scope>
    <source>
        <strain evidence="2">D3612</strain>
    </source>
</reference>
<dbReference type="InterPro" id="IPR027417">
    <property type="entry name" value="P-loop_NTPase"/>
</dbReference>
<dbReference type="Gene3D" id="3.40.50.300">
    <property type="entry name" value="P-loop containing nucleotide triphosphate hydrolases"/>
    <property type="match status" value="1"/>
</dbReference>
<gene>
    <name evidence="2" type="ORF">I8Y58_000637</name>
</gene>
<evidence type="ECO:0000256" key="1">
    <source>
        <dbReference type="SAM" id="Coils"/>
    </source>
</evidence>
<protein>
    <recommendedName>
        <fullName evidence="4">LigA, interaptin</fullName>
    </recommendedName>
</protein>